<keyword evidence="1" id="KW-0732">Signal</keyword>
<feature type="signal peptide" evidence="1">
    <location>
        <begin position="1"/>
        <end position="33"/>
    </location>
</feature>
<dbReference type="PANTHER" id="PTHR31331">
    <property type="entry name" value="LCCL DOMAIN PROTEIN (AFU_ORTHOLOGUE AFUA_5G08630)"/>
    <property type="match status" value="1"/>
</dbReference>
<comment type="caution">
    <text evidence="3">The sequence shown here is derived from an EMBL/GenBank/DDBJ whole genome shotgun (WGS) entry which is preliminary data.</text>
</comment>
<dbReference type="EMBL" id="BSYI01000042">
    <property type="protein sequence ID" value="GMG84769.1"/>
    <property type="molecule type" value="Genomic_DNA"/>
</dbReference>
<name>A0ABQ6LNH7_9RHOB</name>
<dbReference type="Proteomes" id="UP001239909">
    <property type="component" value="Unassembled WGS sequence"/>
</dbReference>
<organism evidence="3 4">
    <name type="scientific">Paralimibaculum aggregatum</name>
    <dbReference type="NCBI Taxonomy" id="3036245"/>
    <lineage>
        <taxon>Bacteria</taxon>
        <taxon>Pseudomonadati</taxon>
        <taxon>Pseudomonadota</taxon>
        <taxon>Alphaproteobacteria</taxon>
        <taxon>Rhodobacterales</taxon>
        <taxon>Paracoccaceae</taxon>
        <taxon>Paralimibaculum</taxon>
    </lineage>
</organism>
<evidence type="ECO:0000313" key="3">
    <source>
        <dbReference type="EMBL" id="GMG84769.1"/>
    </source>
</evidence>
<feature type="chain" id="PRO_5045082656" description="LCCL domain-containing protein" evidence="1">
    <location>
        <begin position="34"/>
        <end position="190"/>
    </location>
</feature>
<dbReference type="SMART" id="SM00603">
    <property type="entry name" value="LCCL"/>
    <property type="match status" value="1"/>
</dbReference>
<dbReference type="PROSITE" id="PS51257">
    <property type="entry name" value="PROKAR_LIPOPROTEIN"/>
    <property type="match status" value="1"/>
</dbReference>
<dbReference type="InterPro" id="IPR051957">
    <property type="entry name" value="CRISP-LCCL_domain"/>
</dbReference>
<dbReference type="InterPro" id="IPR036609">
    <property type="entry name" value="LCCL_sf"/>
</dbReference>
<evidence type="ECO:0000259" key="2">
    <source>
        <dbReference type="PROSITE" id="PS50820"/>
    </source>
</evidence>
<dbReference type="Gene3D" id="2.170.130.20">
    <property type="entry name" value="LCCL-like domain"/>
    <property type="match status" value="1"/>
</dbReference>
<dbReference type="Pfam" id="PF03815">
    <property type="entry name" value="LCCL"/>
    <property type="match status" value="1"/>
</dbReference>
<feature type="domain" description="LCCL" evidence="2">
    <location>
        <begin position="116"/>
        <end position="176"/>
    </location>
</feature>
<evidence type="ECO:0000256" key="1">
    <source>
        <dbReference type="SAM" id="SignalP"/>
    </source>
</evidence>
<dbReference type="RefSeq" id="WP_285673871.1">
    <property type="nucleotide sequence ID" value="NZ_BSYI01000042.1"/>
</dbReference>
<sequence>MTRFPSLRRRGRLLLLPLLVAGLGACMQGGGSAGDLGAALGQAGQAMAQLQGLAGAGARPVSGTLADAALPGPARSGTVRQPHPDAHHIDWDTKFTRTGLADRKLVGHEFRFYCPPAPSRLTPRRVYGTDVYRFDVWICRAAVHAGKIDLGGGNVTLKMLDGNVKLQGSTRNGITSKDGFSGVRSTVFVN</sequence>
<dbReference type="InterPro" id="IPR004043">
    <property type="entry name" value="LCCL"/>
</dbReference>
<gene>
    <name evidence="3" type="ORF">LNKW23_39850</name>
</gene>
<proteinExistence type="predicted"/>
<evidence type="ECO:0000313" key="4">
    <source>
        <dbReference type="Proteomes" id="UP001239909"/>
    </source>
</evidence>
<dbReference type="SUPFAM" id="SSF69848">
    <property type="entry name" value="LCCL domain"/>
    <property type="match status" value="1"/>
</dbReference>
<reference evidence="3 4" key="1">
    <citation type="submission" date="2023-04" db="EMBL/GenBank/DDBJ databases">
        <title>Marinoamorphus aggregata gen. nov., sp. Nov., isolate from tissue of brittle star Ophioplocus japonicus.</title>
        <authorList>
            <person name="Kawano K."/>
            <person name="Sawayama S."/>
            <person name="Nakagawa S."/>
        </authorList>
    </citation>
    <scope>NUCLEOTIDE SEQUENCE [LARGE SCALE GENOMIC DNA]</scope>
    <source>
        <strain evidence="3 4">NKW23</strain>
    </source>
</reference>
<dbReference type="PANTHER" id="PTHR31331:SF1">
    <property type="entry name" value="CYSTEINE RICH SECRETORY PROTEIN LCCL DOMAIN CONTAINING 2"/>
    <property type="match status" value="1"/>
</dbReference>
<accession>A0ABQ6LNH7</accession>
<protein>
    <recommendedName>
        <fullName evidence="2">LCCL domain-containing protein</fullName>
    </recommendedName>
</protein>
<keyword evidence="4" id="KW-1185">Reference proteome</keyword>
<dbReference type="PROSITE" id="PS50820">
    <property type="entry name" value="LCCL"/>
    <property type="match status" value="1"/>
</dbReference>